<proteinExistence type="predicted"/>
<dbReference type="OrthoDB" id="5292716at2"/>
<evidence type="ECO:0000313" key="1">
    <source>
        <dbReference type="EMBL" id="TFH89349.1"/>
    </source>
</evidence>
<name>A0A4Y8W8W5_9VIBR</name>
<evidence type="ECO:0008006" key="3">
    <source>
        <dbReference type="Google" id="ProtNLM"/>
    </source>
</evidence>
<dbReference type="RefSeq" id="WP_134837465.1">
    <property type="nucleotide sequence ID" value="NZ_SATR01000075.1"/>
</dbReference>
<sequence length="204" mass="22711">MKNKIVDLFASNTESVIDLVLSDGLLKDIPIIGNIVSVLRIGQDVSNHLFAQKLGAFLEHLRTHGQRESLEALKDQSKLEALGTNMILVIDKSNSVDKPKWLAQAFIGLSDGMIDIDLFDRLVYSIDSFSPALKGTLLKYYRPPQTAISQSEHFKRNPEHAEELSNQGLLRREFQLNSINNSYSVKYAKTSLGAALAEVIRKSA</sequence>
<gene>
    <name evidence="1" type="ORF">ELS82_22665</name>
</gene>
<dbReference type="AlphaFoldDB" id="A0A4Y8W8W5"/>
<protein>
    <recommendedName>
        <fullName evidence="3">DUF4393 domain-containing protein</fullName>
    </recommendedName>
</protein>
<dbReference type="Proteomes" id="UP000297753">
    <property type="component" value="Unassembled WGS sequence"/>
</dbReference>
<dbReference type="EMBL" id="SATR01000075">
    <property type="protein sequence ID" value="TFH89349.1"/>
    <property type="molecule type" value="Genomic_DNA"/>
</dbReference>
<evidence type="ECO:0000313" key="2">
    <source>
        <dbReference type="Proteomes" id="UP000297753"/>
    </source>
</evidence>
<keyword evidence="2" id="KW-1185">Reference proteome</keyword>
<accession>A0A4Y8W8W5</accession>
<comment type="caution">
    <text evidence="1">The sequence shown here is derived from an EMBL/GenBank/DDBJ whole genome shotgun (WGS) entry which is preliminary data.</text>
</comment>
<reference evidence="1 2" key="1">
    <citation type="submission" date="2019-01" db="EMBL/GenBank/DDBJ databases">
        <title>Vibrio BEI176 sp. nov, a marine bacterium isolated from China: eastern marignal seas.</title>
        <authorList>
            <person name="Li B."/>
        </authorList>
    </citation>
    <scope>NUCLEOTIDE SEQUENCE [LARGE SCALE GENOMIC DNA]</scope>
    <source>
        <strain evidence="1 2">BEI176</strain>
    </source>
</reference>
<organism evidence="1 2">
    <name type="scientific">Vibrio ouci</name>
    <dbReference type="NCBI Taxonomy" id="2499078"/>
    <lineage>
        <taxon>Bacteria</taxon>
        <taxon>Pseudomonadati</taxon>
        <taxon>Pseudomonadota</taxon>
        <taxon>Gammaproteobacteria</taxon>
        <taxon>Vibrionales</taxon>
        <taxon>Vibrionaceae</taxon>
        <taxon>Vibrio</taxon>
    </lineage>
</organism>